<dbReference type="AlphaFoldDB" id="A0AAV2ZA61"/>
<protein>
    <recommendedName>
        <fullName evidence="3">DDE Tnp4 domain-containing protein</fullName>
    </recommendedName>
</protein>
<dbReference type="Proteomes" id="UP001146120">
    <property type="component" value="Unassembled WGS sequence"/>
</dbReference>
<dbReference type="InterPro" id="IPR027806">
    <property type="entry name" value="HARBI1_dom"/>
</dbReference>
<sequence length="158" mass="18284">MTIVFGVSQTLRKNAMVISWRKSFLIGNSAFATSSRMEFFNYRLSKIHIKTEHCIGLIKARFQYFKGIRSIIATQQDLRRILRLFKFAVIIHNLLVNEPIPEEIEHDAQGELEHTPLDSADHGSDNDDAVNITTFTEQGKDARRMQVFHYLLEKDSPF</sequence>
<evidence type="ECO:0000256" key="1">
    <source>
        <dbReference type="ARBA" id="ARBA00001968"/>
    </source>
</evidence>
<gene>
    <name evidence="4" type="ORF">N0F65_004855</name>
</gene>
<evidence type="ECO:0000256" key="2">
    <source>
        <dbReference type="ARBA" id="ARBA00022723"/>
    </source>
</evidence>
<evidence type="ECO:0000313" key="5">
    <source>
        <dbReference type="Proteomes" id="UP001146120"/>
    </source>
</evidence>
<keyword evidence="2" id="KW-0479">Metal-binding</keyword>
<keyword evidence="5" id="KW-1185">Reference proteome</keyword>
<feature type="domain" description="DDE Tnp4" evidence="3">
    <location>
        <begin position="36"/>
        <end position="93"/>
    </location>
</feature>
<evidence type="ECO:0000313" key="4">
    <source>
        <dbReference type="EMBL" id="DBA01505.1"/>
    </source>
</evidence>
<dbReference type="GO" id="GO:0046872">
    <property type="term" value="F:metal ion binding"/>
    <property type="evidence" value="ECO:0007669"/>
    <property type="project" value="UniProtKB-KW"/>
</dbReference>
<comment type="cofactor">
    <cofactor evidence="1">
        <name>a divalent metal cation</name>
        <dbReference type="ChEBI" id="CHEBI:60240"/>
    </cofactor>
</comment>
<reference evidence="4" key="2">
    <citation type="journal article" date="2023" name="Microbiol Resour">
        <title>Decontamination and Annotation of the Draft Genome Sequence of the Oomycete Lagenidium giganteum ARSEF 373.</title>
        <authorList>
            <person name="Morgan W.R."/>
            <person name="Tartar A."/>
        </authorList>
    </citation>
    <scope>NUCLEOTIDE SEQUENCE</scope>
    <source>
        <strain evidence="4">ARSEF 373</strain>
    </source>
</reference>
<dbReference type="Pfam" id="PF13359">
    <property type="entry name" value="DDE_Tnp_4"/>
    <property type="match status" value="1"/>
</dbReference>
<proteinExistence type="predicted"/>
<evidence type="ECO:0000259" key="3">
    <source>
        <dbReference type="Pfam" id="PF13359"/>
    </source>
</evidence>
<accession>A0AAV2ZA61</accession>
<name>A0AAV2ZA61_9STRA</name>
<organism evidence="4 5">
    <name type="scientific">Lagenidium giganteum</name>
    <dbReference type="NCBI Taxonomy" id="4803"/>
    <lineage>
        <taxon>Eukaryota</taxon>
        <taxon>Sar</taxon>
        <taxon>Stramenopiles</taxon>
        <taxon>Oomycota</taxon>
        <taxon>Peronosporomycetes</taxon>
        <taxon>Pythiales</taxon>
        <taxon>Pythiaceae</taxon>
    </lineage>
</organism>
<reference evidence="4" key="1">
    <citation type="submission" date="2022-11" db="EMBL/GenBank/DDBJ databases">
        <authorList>
            <person name="Morgan W.R."/>
            <person name="Tartar A."/>
        </authorList>
    </citation>
    <scope>NUCLEOTIDE SEQUENCE</scope>
    <source>
        <strain evidence="4">ARSEF 373</strain>
    </source>
</reference>
<dbReference type="EMBL" id="DAKRPA010000046">
    <property type="protein sequence ID" value="DBA01505.1"/>
    <property type="molecule type" value="Genomic_DNA"/>
</dbReference>
<comment type="caution">
    <text evidence="4">The sequence shown here is derived from an EMBL/GenBank/DDBJ whole genome shotgun (WGS) entry which is preliminary data.</text>
</comment>